<dbReference type="CDD" id="cd16432">
    <property type="entry name" value="CheB_Rec"/>
    <property type="match status" value="1"/>
</dbReference>
<feature type="active site" evidence="5 6">
    <location>
        <position position="172"/>
    </location>
</feature>
<feature type="active site" evidence="5 6">
    <location>
        <position position="291"/>
    </location>
</feature>
<comment type="caution">
    <text evidence="10">The sequence shown here is derived from an EMBL/GenBank/DDBJ whole genome shotgun (WGS) entry which is preliminary data.</text>
</comment>
<dbReference type="Pfam" id="PF01339">
    <property type="entry name" value="CheB_methylest"/>
    <property type="match status" value="1"/>
</dbReference>
<evidence type="ECO:0000313" key="10">
    <source>
        <dbReference type="EMBL" id="RAU21536.1"/>
    </source>
</evidence>
<comment type="similarity">
    <text evidence="5">Belongs to the CheB family.</text>
</comment>
<evidence type="ECO:0000256" key="2">
    <source>
        <dbReference type="ARBA" id="ARBA00022500"/>
    </source>
</evidence>
<evidence type="ECO:0000313" key="11">
    <source>
        <dbReference type="Proteomes" id="UP000251075"/>
    </source>
</evidence>
<dbReference type="PROSITE" id="PS50110">
    <property type="entry name" value="RESPONSE_REGULATORY"/>
    <property type="match status" value="1"/>
</dbReference>
<accession>A0A364NWV6</accession>
<protein>
    <recommendedName>
        <fullName evidence="5">Protein-glutamate methylesterase/protein-glutamine glutaminase</fullName>
        <ecNumber evidence="5">3.1.1.61</ecNumber>
        <ecNumber evidence="5">3.5.1.44</ecNumber>
    </recommendedName>
</protein>
<evidence type="ECO:0000256" key="3">
    <source>
        <dbReference type="ARBA" id="ARBA00022801"/>
    </source>
</evidence>
<evidence type="ECO:0000256" key="7">
    <source>
        <dbReference type="PROSITE-ProRule" id="PRU00169"/>
    </source>
</evidence>
<name>A0A364NWV6_9PROT</name>
<comment type="catalytic activity">
    <reaction evidence="4 5">
        <text>[protein]-L-glutamate 5-O-methyl ester + H2O = L-glutamyl-[protein] + methanol + H(+)</text>
        <dbReference type="Rhea" id="RHEA:23236"/>
        <dbReference type="Rhea" id="RHEA-COMP:10208"/>
        <dbReference type="Rhea" id="RHEA-COMP:10311"/>
        <dbReference type="ChEBI" id="CHEBI:15377"/>
        <dbReference type="ChEBI" id="CHEBI:15378"/>
        <dbReference type="ChEBI" id="CHEBI:17790"/>
        <dbReference type="ChEBI" id="CHEBI:29973"/>
        <dbReference type="ChEBI" id="CHEBI:82795"/>
        <dbReference type="EC" id="3.1.1.61"/>
    </reaction>
</comment>
<dbReference type="GO" id="GO:0005737">
    <property type="term" value="C:cytoplasm"/>
    <property type="evidence" value="ECO:0007669"/>
    <property type="project" value="UniProtKB-SubCell"/>
</dbReference>
<evidence type="ECO:0000256" key="6">
    <source>
        <dbReference type="PROSITE-ProRule" id="PRU00050"/>
    </source>
</evidence>
<dbReference type="PANTHER" id="PTHR42872">
    <property type="entry name" value="PROTEIN-GLUTAMATE METHYLESTERASE/PROTEIN-GLUTAMINE GLUTAMINASE"/>
    <property type="match status" value="1"/>
</dbReference>
<dbReference type="EMBL" id="PGTO01000009">
    <property type="protein sequence ID" value="RAU21536.1"/>
    <property type="molecule type" value="Genomic_DNA"/>
</dbReference>
<proteinExistence type="inferred from homology"/>
<dbReference type="NCBIfam" id="NF001965">
    <property type="entry name" value="PRK00742.1"/>
    <property type="match status" value="1"/>
</dbReference>
<dbReference type="PIRSF" id="PIRSF000876">
    <property type="entry name" value="RR_chemtxs_CheB"/>
    <property type="match status" value="1"/>
</dbReference>
<keyword evidence="5 7" id="KW-0597">Phosphoprotein</keyword>
<dbReference type="InterPro" id="IPR035909">
    <property type="entry name" value="CheB_C"/>
</dbReference>
<comment type="subcellular location">
    <subcellularLocation>
        <location evidence="5">Cytoplasm</location>
    </subcellularLocation>
</comment>
<dbReference type="RefSeq" id="WP_112145221.1">
    <property type="nucleotide sequence ID" value="NZ_PGTO01000009.1"/>
</dbReference>
<dbReference type="PROSITE" id="PS50122">
    <property type="entry name" value="CHEB"/>
    <property type="match status" value="1"/>
</dbReference>
<dbReference type="PANTHER" id="PTHR42872:SF6">
    <property type="entry name" value="PROTEIN-GLUTAMATE METHYLESTERASE_PROTEIN-GLUTAMINE GLUTAMINASE"/>
    <property type="match status" value="1"/>
</dbReference>
<dbReference type="AlphaFoldDB" id="A0A364NWV6"/>
<keyword evidence="2 5" id="KW-0145">Chemotaxis</keyword>
<dbReference type="CDD" id="cd17541">
    <property type="entry name" value="REC_CheB-like"/>
    <property type="match status" value="1"/>
</dbReference>
<keyword evidence="11" id="KW-1185">Reference proteome</keyword>
<evidence type="ECO:0000256" key="5">
    <source>
        <dbReference type="HAMAP-Rule" id="MF_00099"/>
    </source>
</evidence>
<dbReference type="GO" id="GO:0006935">
    <property type="term" value="P:chemotaxis"/>
    <property type="evidence" value="ECO:0007669"/>
    <property type="project" value="UniProtKB-UniRule"/>
</dbReference>
<dbReference type="InterPro" id="IPR011006">
    <property type="entry name" value="CheY-like_superfamily"/>
</dbReference>
<dbReference type="GO" id="GO:0000156">
    <property type="term" value="F:phosphorelay response regulator activity"/>
    <property type="evidence" value="ECO:0007669"/>
    <property type="project" value="InterPro"/>
</dbReference>
<dbReference type="InterPro" id="IPR000673">
    <property type="entry name" value="Sig_transdc_resp-reg_Me-estase"/>
</dbReference>
<comment type="function">
    <text evidence="5">Involved in chemotaxis. Part of a chemotaxis signal transduction system that modulates chemotaxis in response to various stimuli. Catalyzes the demethylation of specific methylglutamate residues introduced into the chemoreceptors (methyl-accepting chemotaxis proteins or MCP) by CheR. Also mediates the irreversible deamidation of specific glutamine residues to glutamic acid.</text>
</comment>
<feature type="domain" description="CheB-type methylesterase" evidence="9">
    <location>
        <begin position="160"/>
        <end position="349"/>
    </location>
</feature>
<dbReference type="EC" id="3.1.1.61" evidence="5"/>
<organism evidence="10 11">
    <name type="scientific">Paramagnetospirillum kuznetsovii</name>
    <dbReference type="NCBI Taxonomy" id="2053833"/>
    <lineage>
        <taxon>Bacteria</taxon>
        <taxon>Pseudomonadati</taxon>
        <taxon>Pseudomonadota</taxon>
        <taxon>Alphaproteobacteria</taxon>
        <taxon>Rhodospirillales</taxon>
        <taxon>Magnetospirillaceae</taxon>
        <taxon>Paramagnetospirillum</taxon>
    </lineage>
</organism>
<dbReference type="Proteomes" id="UP000251075">
    <property type="component" value="Unassembled WGS sequence"/>
</dbReference>
<dbReference type="GO" id="GO:0050568">
    <property type="term" value="F:protein-glutamine glutaminase activity"/>
    <property type="evidence" value="ECO:0007669"/>
    <property type="project" value="UniProtKB-UniRule"/>
</dbReference>
<sequence>MRRKIKVMIVEDSLVVRELLKHIIGSDSRFEVIAAVDSAEQCLRLLQTEHPDVISLDIRLPGMNGLDATLQIMAKRPTPIVVVAAQVDDDELNIAMNALRAGALSVVEKPVGVTNVDFEALAAKLCTQLAIMSQVKVVRQGIDRGLRFGSADGTPQAPPPPGSFSMLGIAASTGGPQALVQLLCGLGEGFPLPIMLVQHITSSFLDGFVSWLSGATPFKVKIGHEDELPEVGTIYVAPIDRHLVLIHGRLSISDGPAVCNQKPSGTVLFNSMARELGRKAIGVVLTGMGADGSEGLAAMRTAGAYTIAEDASTCVVFGMPSAAAKLGAVREMLPLPTIAPRLKALVGPGVTP</sequence>
<dbReference type="SMART" id="SM00448">
    <property type="entry name" value="REC"/>
    <property type="match status" value="1"/>
</dbReference>
<feature type="modified residue" description="4-aspartylphosphate" evidence="5 7">
    <location>
        <position position="57"/>
    </location>
</feature>
<dbReference type="InterPro" id="IPR001789">
    <property type="entry name" value="Sig_transdc_resp-reg_receiver"/>
</dbReference>
<comment type="catalytic activity">
    <reaction evidence="5">
        <text>L-glutaminyl-[protein] + H2O = L-glutamyl-[protein] + NH4(+)</text>
        <dbReference type="Rhea" id="RHEA:16441"/>
        <dbReference type="Rhea" id="RHEA-COMP:10207"/>
        <dbReference type="Rhea" id="RHEA-COMP:10208"/>
        <dbReference type="ChEBI" id="CHEBI:15377"/>
        <dbReference type="ChEBI" id="CHEBI:28938"/>
        <dbReference type="ChEBI" id="CHEBI:29973"/>
        <dbReference type="ChEBI" id="CHEBI:30011"/>
        <dbReference type="EC" id="3.5.1.44"/>
    </reaction>
</comment>
<keyword evidence="3 5" id="KW-0378">Hydrolase</keyword>
<dbReference type="OrthoDB" id="9793421at2"/>
<dbReference type="Gene3D" id="3.40.50.180">
    <property type="entry name" value="Methylesterase CheB, C-terminal domain"/>
    <property type="match status" value="1"/>
</dbReference>
<feature type="domain" description="Response regulatory" evidence="8">
    <location>
        <begin position="6"/>
        <end position="124"/>
    </location>
</feature>
<dbReference type="InterPro" id="IPR008248">
    <property type="entry name" value="CheB-like"/>
</dbReference>
<reference evidence="10 11" key="1">
    <citation type="submission" date="2017-11" db="EMBL/GenBank/DDBJ databases">
        <title>Draft genome sequence of magnetotactic bacterium Magnetospirillum kuznetsovii LBB-42.</title>
        <authorList>
            <person name="Grouzdev D.S."/>
            <person name="Rysina M.S."/>
            <person name="Baslerov R.V."/>
            <person name="Koziaeva V."/>
        </authorList>
    </citation>
    <scope>NUCLEOTIDE SEQUENCE [LARGE SCALE GENOMIC DNA]</scope>
    <source>
        <strain evidence="10 11">LBB-42</strain>
    </source>
</reference>
<evidence type="ECO:0000259" key="8">
    <source>
        <dbReference type="PROSITE" id="PS50110"/>
    </source>
</evidence>
<dbReference type="GO" id="GO:0008984">
    <property type="term" value="F:protein-glutamate methylesterase activity"/>
    <property type="evidence" value="ECO:0007669"/>
    <property type="project" value="UniProtKB-UniRule"/>
</dbReference>
<comment type="domain">
    <text evidence="5">Contains a C-terminal catalytic domain, and an N-terminal region which modulates catalytic activity.</text>
</comment>
<evidence type="ECO:0000256" key="1">
    <source>
        <dbReference type="ARBA" id="ARBA00022490"/>
    </source>
</evidence>
<dbReference type="Pfam" id="PF00072">
    <property type="entry name" value="Response_reg"/>
    <property type="match status" value="1"/>
</dbReference>
<evidence type="ECO:0000256" key="4">
    <source>
        <dbReference type="ARBA" id="ARBA00048267"/>
    </source>
</evidence>
<dbReference type="SUPFAM" id="SSF52172">
    <property type="entry name" value="CheY-like"/>
    <property type="match status" value="1"/>
</dbReference>
<dbReference type="Gene3D" id="3.40.50.2300">
    <property type="match status" value="1"/>
</dbReference>
<dbReference type="EC" id="3.5.1.44" evidence="5"/>
<gene>
    <name evidence="5" type="primary">cheB</name>
    <name evidence="10" type="ORF">CU669_12635</name>
</gene>
<keyword evidence="1 5" id="KW-0963">Cytoplasm</keyword>
<feature type="active site" evidence="5 6">
    <location>
        <position position="199"/>
    </location>
</feature>
<dbReference type="SUPFAM" id="SSF52738">
    <property type="entry name" value="Methylesterase CheB, C-terminal domain"/>
    <property type="match status" value="1"/>
</dbReference>
<comment type="PTM">
    <text evidence="5">Phosphorylated by CheA. Phosphorylation of the N-terminal regulatory domain activates the methylesterase activity.</text>
</comment>
<evidence type="ECO:0000259" key="9">
    <source>
        <dbReference type="PROSITE" id="PS50122"/>
    </source>
</evidence>
<dbReference type="HAMAP" id="MF_00099">
    <property type="entry name" value="CheB_chemtxs"/>
    <property type="match status" value="1"/>
</dbReference>